<sequence length="338" mass="37562">MTSSSVPPSNFGHFQDLPAELKIMIWRCAASIPGVIYIQASTTGPRIIRFVLPGDDAQDTHAVLQQVDYLSRRTWSEVHSIRLEVHGQNDPPETYNISDDDIVIMSLGALYNLVLEYRFADPRQGASRKTLKIGDQSQRDSLLLRAGEGMVASQNTNRATPGAGAPQDLQIEPLSIPSLRGDLGKIKRLIVLDDDLSKYWPHFLKAPEIPGILDILEQVTPAPHEVSSITEDHEYESQLAQAQVGRLPQRYYCTCPYGADPDQTDPCRGGPNIVISKTPLNLPEWLRMLALNDDPDGEIDLTFRHGVKKDCNPVLYNDMTLWHFSRPFHESAATGTAG</sequence>
<comment type="caution">
    <text evidence="1">The sequence shown here is derived from an EMBL/GenBank/DDBJ whole genome shotgun (WGS) entry which is preliminary data.</text>
</comment>
<reference evidence="1 2" key="1">
    <citation type="submission" date="2024-09" db="EMBL/GenBank/DDBJ databases">
        <title>Itraconazole resistance in Madurella fahalii resulting from another homologue of gene encoding cytochrome P450 14-alpha sterol demethylase (CYP51).</title>
        <authorList>
            <person name="Yoshioka I."/>
            <person name="Fahal A.H."/>
            <person name="Kaneko S."/>
            <person name="Yaguchi T."/>
        </authorList>
    </citation>
    <scope>NUCLEOTIDE SEQUENCE [LARGE SCALE GENOMIC DNA]</scope>
    <source>
        <strain evidence="1 2">IFM 68171</strain>
    </source>
</reference>
<dbReference type="RefSeq" id="XP_070915197.1">
    <property type="nucleotide sequence ID" value="XM_071059096.1"/>
</dbReference>
<keyword evidence="2" id="KW-1185">Reference proteome</keyword>
<organism evidence="1 2">
    <name type="scientific">Madurella fahalii</name>
    <dbReference type="NCBI Taxonomy" id="1157608"/>
    <lineage>
        <taxon>Eukaryota</taxon>
        <taxon>Fungi</taxon>
        <taxon>Dikarya</taxon>
        <taxon>Ascomycota</taxon>
        <taxon>Pezizomycotina</taxon>
        <taxon>Sordariomycetes</taxon>
        <taxon>Sordariomycetidae</taxon>
        <taxon>Sordariales</taxon>
        <taxon>Sordariales incertae sedis</taxon>
        <taxon>Madurella</taxon>
    </lineage>
</organism>
<protein>
    <submittedName>
        <fullName evidence="1">Uncharacterized protein</fullName>
    </submittedName>
</protein>
<proteinExistence type="predicted"/>
<evidence type="ECO:0000313" key="2">
    <source>
        <dbReference type="Proteomes" id="UP001628179"/>
    </source>
</evidence>
<accession>A0ABQ0G6W9</accession>
<name>A0ABQ0G6W9_9PEZI</name>
<dbReference type="Proteomes" id="UP001628179">
    <property type="component" value="Unassembled WGS sequence"/>
</dbReference>
<evidence type="ECO:0000313" key="1">
    <source>
        <dbReference type="EMBL" id="GAB1313465.1"/>
    </source>
</evidence>
<dbReference type="EMBL" id="BAAFSV010000002">
    <property type="protein sequence ID" value="GAB1313465.1"/>
    <property type="molecule type" value="Genomic_DNA"/>
</dbReference>
<dbReference type="GeneID" id="98174419"/>
<gene>
    <name evidence="1" type="ORF">MFIFM68171_03675</name>
</gene>